<sequence length="50" mass="5891">MVAMQILSTHIQAQKDSGTVIKNNWRQLYRRDSQFTYPEATLVLPKNRKN</sequence>
<proteinExistence type="predicted"/>
<dbReference type="PATRIC" id="fig|883112.3.peg.271"/>
<comment type="caution">
    <text evidence="1">The sequence shown here is derived from an EMBL/GenBank/DDBJ whole genome shotgun (WGS) entry which is preliminary data.</text>
</comment>
<accession>K1M7J2</accession>
<evidence type="ECO:0000313" key="2">
    <source>
        <dbReference type="Proteomes" id="UP000005147"/>
    </source>
</evidence>
<gene>
    <name evidence="1" type="ORF">HMPREF9707_00272</name>
</gene>
<reference evidence="1 2" key="1">
    <citation type="submission" date="2012-07" db="EMBL/GenBank/DDBJ databases">
        <title>The Genome Sequence of Facklamia ignava CCUG 37419.</title>
        <authorList>
            <consortium name="The Broad Institute Genome Sequencing Platform"/>
            <person name="Earl A."/>
            <person name="Ward D."/>
            <person name="Feldgarden M."/>
            <person name="Gevers D."/>
            <person name="Huys G."/>
            <person name="Walker B."/>
            <person name="Young S.K."/>
            <person name="Zeng Q."/>
            <person name="Gargeya S."/>
            <person name="Fitzgerald M."/>
            <person name="Haas B."/>
            <person name="Abouelleil A."/>
            <person name="Alvarado L."/>
            <person name="Arachchi H.M."/>
            <person name="Berlin A.M."/>
            <person name="Chapman S.B."/>
            <person name="Goldberg J."/>
            <person name="Griggs A."/>
            <person name="Gujja S."/>
            <person name="Hansen M."/>
            <person name="Howarth C."/>
            <person name="Imamovic A."/>
            <person name="Larimer J."/>
            <person name="McCowen C."/>
            <person name="Montmayeur A."/>
            <person name="Murphy C."/>
            <person name="Neiman D."/>
            <person name="Pearson M."/>
            <person name="Priest M."/>
            <person name="Roberts A."/>
            <person name="Saif S."/>
            <person name="Shea T."/>
            <person name="Sisk P."/>
            <person name="Sykes S."/>
            <person name="Wortman J."/>
            <person name="Nusbaum C."/>
            <person name="Birren B."/>
        </authorList>
    </citation>
    <scope>NUCLEOTIDE SEQUENCE [LARGE SCALE GENOMIC DNA]</scope>
    <source>
        <strain evidence="1 2">CCUG 37419</strain>
    </source>
</reference>
<dbReference type="EMBL" id="AGZE01000007">
    <property type="protein sequence ID" value="EKB58323.1"/>
    <property type="molecule type" value="Genomic_DNA"/>
</dbReference>
<protein>
    <submittedName>
        <fullName evidence="1">Uncharacterized protein</fullName>
    </submittedName>
</protein>
<dbReference type="RefSeq" id="WP_006700936.1">
    <property type="nucleotide sequence ID" value="NZ_JH932300.1"/>
</dbReference>
<evidence type="ECO:0000313" key="1">
    <source>
        <dbReference type="EMBL" id="EKB58323.1"/>
    </source>
</evidence>
<dbReference type="HOGENOM" id="CLU_3118012_0_0_9"/>
<name>K1M7J2_9LACT</name>
<organism evidence="1 2">
    <name type="scientific">Falseniella ignava CCUG 37419</name>
    <dbReference type="NCBI Taxonomy" id="883112"/>
    <lineage>
        <taxon>Bacteria</taxon>
        <taxon>Bacillati</taxon>
        <taxon>Bacillota</taxon>
        <taxon>Bacilli</taxon>
        <taxon>Lactobacillales</taxon>
        <taxon>Aerococcaceae</taxon>
        <taxon>Falseniella</taxon>
    </lineage>
</organism>
<dbReference type="AlphaFoldDB" id="K1M7J2"/>
<keyword evidence="2" id="KW-1185">Reference proteome</keyword>
<dbReference type="Proteomes" id="UP000005147">
    <property type="component" value="Unassembled WGS sequence"/>
</dbReference>